<sequence>MSTLNVSSSSLEKARKSLSNEGIKALRASSSKSINKLVSSKSISLYQNKSFESERKSLLSDQYHTRGSDRKSSSEEKSKESVRKSAVSQIPSLKSALKLSDSSKKLNSELFIESNKTLENLRKTNDETTIGIKFSGIDLSNDLESSGEAEFEFISLYDPGIDEAFDYRKVPEKIYADDGQEIFFDKIKEDDLYLSKRFYNGLVQESIDLQFSLVESKCFMPLCLALQNNHTVTTLNLRGNQLSPDACYHLAVLISTNLTLKELNLSACRMGPKGAQKIGDSLEYTKTINTLDLSSNELEDVGLQSLITGLGYNKSIRNLNLSNNKFTHLSCWHLSEIFKENSNILEVNISWNSIMNKEQGIKFFLNALCKLNETLESINLAWNGLNGDNVPAFFKTFLVRFKFIKHLDLSNNRLQGKVAVDQFSRGINSSTSLETLDLSYNPFQVEHVVNFISKISKSRTLKKLIFSNFWLTRKMYKPAMDIQERGGPLLVIEGLLGVKEEEVSNDVAQTLLLKRAHYLGLKPKKKKRRKEFAHFLLKLKEDDKLKPIKKKAFLKLFSQQKLLLDDKMENEFVKRFKVQDRKNVIDMPLILELYMKLFPNTALPKKKGPAVITPFDIVNQLLEKMIDNVTGGGKLAKTRTGKNSKMKQKNSKVKTKKPA</sequence>
<evidence type="ECO:0000313" key="2">
    <source>
        <dbReference type="EMBL" id="RZF45366.1"/>
    </source>
</evidence>
<accession>A0A482XHH7</accession>
<dbReference type="SMART" id="SM00368">
    <property type="entry name" value="LRR_RI"/>
    <property type="match status" value="6"/>
</dbReference>
<dbReference type="Gene3D" id="3.80.10.10">
    <property type="entry name" value="Ribonuclease Inhibitor"/>
    <property type="match status" value="1"/>
</dbReference>
<feature type="compositionally biased region" description="Basic and acidic residues" evidence="1">
    <location>
        <begin position="54"/>
        <end position="83"/>
    </location>
</feature>
<evidence type="ECO:0000313" key="3">
    <source>
        <dbReference type="Proteomes" id="UP000291343"/>
    </source>
</evidence>
<dbReference type="EMBL" id="QKKF02009244">
    <property type="protein sequence ID" value="RZF45366.1"/>
    <property type="molecule type" value="Genomic_DNA"/>
</dbReference>
<dbReference type="Proteomes" id="UP000291343">
    <property type="component" value="Unassembled WGS sequence"/>
</dbReference>
<dbReference type="PANTHER" id="PTHR24114:SF2">
    <property type="entry name" value="F-BOX DOMAIN-CONTAINING PROTEIN-RELATED"/>
    <property type="match status" value="1"/>
</dbReference>
<dbReference type="InterPro" id="IPR032675">
    <property type="entry name" value="LRR_dom_sf"/>
</dbReference>
<dbReference type="InterPro" id="IPR052394">
    <property type="entry name" value="LRR-containing"/>
</dbReference>
<gene>
    <name evidence="2" type="ORF">LSTR_LSTR002809</name>
</gene>
<feature type="region of interest" description="Disordered" evidence="1">
    <location>
        <begin position="633"/>
        <end position="659"/>
    </location>
</feature>
<dbReference type="SMR" id="A0A482XHH7"/>
<name>A0A482XHH7_LAOST</name>
<dbReference type="InterPro" id="IPR001611">
    <property type="entry name" value="Leu-rich_rpt"/>
</dbReference>
<keyword evidence="3" id="KW-1185">Reference proteome</keyword>
<dbReference type="PANTHER" id="PTHR24114">
    <property type="entry name" value="LEUCINE RICH REPEAT FAMILY PROTEIN"/>
    <property type="match status" value="1"/>
</dbReference>
<comment type="caution">
    <text evidence="2">The sequence shown here is derived from an EMBL/GenBank/DDBJ whole genome shotgun (WGS) entry which is preliminary data.</text>
</comment>
<feature type="compositionally biased region" description="Basic residues" evidence="1">
    <location>
        <begin position="636"/>
        <end position="659"/>
    </location>
</feature>
<organism evidence="2 3">
    <name type="scientific">Laodelphax striatellus</name>
    <name type="common">Small brown planthopper</name>
    <name type="synonym">Delphax striatella</name>
    <dbReference type="NCBI Taxonomy" id="195883"/>
    <lineage>
        <taxon>Eukaryota</taxon>
        <taxon>Metazoa</taxon>
        <taxon>Ecdysozoa</taxon>
        <taxon>Arthropoda</taxon>
        <taxon>Hexapoda</taxon>
        <taxon>Insecta</taxon>
        <taxon>Pterygota</taxon>
        <taxon>Neoptera</taxon>
        <taxon>Paraneoptera</taxon>
        <taxon>Hemiptera</taxon>
        <taxon>Auchenorrhyncha</taxon>
        <taxon>Fulgoroidea</taxon>
        <taxon>Delphacidae</taxon>
        <taxon>Criomorphinae</taxon>
        <taxon>Laodelphax</taxon>
    </lineage>
</organism>
<proteinExistence type="predicted"/>
<dbReference type="OrthoDB" id="8436363at2759"/>
<protein>
    <submittedName>
        <fullName evidence="2">Uncharacterized protein</fullName>
    </submittedName>
</protein>
<dbReference type="InParanoid" id="A0A482XHH7"/>
<dbReference type="Pfam" id="PF13516">
    <property type="entry name" value="LRR_6"/>
    <property type="match status" value="4"/>
</dbReference>
<dbReference type="AlphaFoldDB" id="A0A482XHH7"/>
<dbReference type="SUPFAM" id="SSF52047">
    <property type="entry name" value="RNI-like"/>
    <property type="match status" value="1"/>
</dbReference>
<feature type="region of interest" description="Disordered" evidence="1">
    <location>
        <begin position="54"/>
        <end position="87"/>
    </location>
</feature>
<evidence type="ECO:0000256" key="1">
    <source>
        <dbReference type="SAM" id="MobiDB-lite"/>
    </source>
</evidence>
<dbReference type="STRING" id="195883.A0A482XHH7"/>
<reference evidence="2 3" key="1">
    <citation type="journal article" date="2017" name="Gigascience">
        <title>Genome sequence of the small brown planthopper, Laodelphax striatellus.</title>
        <authorList>
            <person name="Zhu J."/>
            <person name="Jiang F."/>
            <person name="Wang X."/>
            <person name="Yang P."/>
            <person name="Bao Y."/>
            <person name="Zhao W."/>
            <person name="Wang W."/>
            <person name="Lu H."/>
            <person name="Wang Q."/>
            <person name="Cui N."/>
            <person name="Li J."/>
            <person name="Chen X."/>
            <person name="Luo L."/>
            <person name="Yu J."/>
            <person name="Kang L."/>
            <person name="Cui F."/>
        </authorList>
    </citation>
    <scope>NUCLEOTIDE SEQUENCE [LARGE SCALE GENOMIC DNA]</scope>
    <source>
        <strain evidence="2">Lst14</strain>
    </source>
</reference>